<protein>
    <submittedName>
        <fullName evidence="1">Uncharacterized protein</fullName>
    </submittedName>
</protein>
<reference evidence="1 2" key="1">
    <citation type="submission" date="2023-03" db="EMBL/GenBank/DDBJ databases">
        <title>WGS of Gossypium arboreum.</title>
        <authorList>
            <person name="Yu D."/>
        </authorList>
    </citation>
    <scope>NUCLEOTIDE SEQUENCE [LARGE SCALE GENOMIC DNA]</scope>
    <source>
        <tissue evidence="1">Leaf</tissue>
    </source>
</reference>
<evidence type="ECO:0000313" key="1">
    <source>
        <dbReference type="EMBL" id="KAK5794422.1"/>
    </source>
</evidence>
<organism evidence="1 2">
    <name type="scientific">Gossypium arboreum</name>
    <name type="common">Tree cotton</name>
    <name type="synonym">Gossypium nanking</name>
    <dbReference type="NCBI Taxonomy" id="29729"/>
    <lineage>
        <taxon>Eukaryota</taxon>
        <taxon>Viridiplantae</taxon>
        <taxon>Streptophyta</taxon>
        <taxon>Embryophyta</taxon>
        <taxon>Tracheophyta</taxon>
        <taxon>Spermatophyta</taxon>
        <taxon>Magnoliopsida</taxon>
        <taxon>eudicotyledons</taxon>
        <taxon>Gunneridae</taxon>
        <taxon>Pentapetalae</taxon>
        <taxon>rosids</taxon>
        <taxon>malvids</taxon>
        <taxon>Malvales</taxon>
        <taxon>Malvaceae</taxon>
        <taxon>Malvoideae</taxon>
        <taxon>Gossypium</taxon>
    </lineage>
</organism>
<keyword evidence="2" id="KW-1185">Reference proteome</keyword>
<accession>A0ABR0NHC8</accession>
<dbReference type="EMBL" id="JARKNE010000010">
    <property type="protein sequence ID" value="KAK5794422.1"/>
    <property type="molecule type" value="Genomic_DNA"/>
</dbReference>
<proteinExistence type="predicted"/>
<name>A0ABR0NHC8_GOSAR</name>
<gene>
    <name evidence="1" type="ORF">PVK06_035647</name>
</gene>
<sequence length="107" mass="11721">MGEKSGEVLDPSGRGIDYVDSLDIGYYGSDLDGDMVCRKSRYVCFDPNNQISYLELGIVFRGPEEFKTALAKYAVKKGLILSILGMKRGGLGLGVEKMGALLEYMLL</sequence>
<evidence type="ECO:0000313" key="2">
    <source>
        <dbReference type="Proteomes" id="UP001358586"/>
    </source>
</evidence>
<dbReference type="Proteomes" id="UP001358586">
    <property type="component" value="Chromosome 10"/>
</dbReference>
<comment type="caution">
    <text evidence="1">The sequence shown here is derived from an EMBL/GenBank/DDBJ whole genome shotgun (WGS) entry which is preliminary data.</text>
</comment>